<dbReference type="AlphaFoldDB" id="A0A238FK28"/>
<evidence type="ECO:0000256" key="1">
    <source>
        <dbReference type="SAM" id="MobiDB-lite"/>
    </source>
</evidence>
<feature type="region of interest" description="Disordered" evidence="1">
    <location>
        <begin position="30"/>
        <end position="69"/>
    </location>
</feature>
<reference evidence="3" key="1">
    <citation type="submission" date="2016-09" db="EMBL/GenBank/DDBJ databases">
        <authorList>
            <person name="Jeantristanb JTB J.-T."/>
            <person name="Ricardo R."/>
        </authorList>
    </citation>
    <scope>NUCLEOTIDE SEQUENCE [LARGE SCALE GENOMIC DNA]</scope>
</reference>
<organism evidence="2 3">
    <name type="scientific">Microbotryum intermedium</name>
    <dbReference type="NCBI Taxonomy" id="269621"/>
    <lineage>
        <taxon>Eukaryota</taxon>
        <taxon>Fungi</taxon>
        <taxon>Dikarya</taxon>
        <taxon>Basidiomycota</taxon>
        <taxon>Pucciniomycotina</taxon>
        <taxon>Microbotryomycetes</taxon>
        <taxon>Microbotryales</taxon>
        <taxon>Microbotryaceae</taxon>
        <taxon>Microbotryum</taxon>
    </lineage>
</organism>
<proteinExistence type="predicted"/>
<gene>
    <name evidence="2" type="ORF">BQ2448_6582</name>
</gene>
<dbReference type="Proteomes" id="UP000198372">
    <property type="component" value="Unassembled WGS sequence"/>
</dbReference>
<accession>A0A238FK28</accession>
<feature type="compositionally biased region" description="Low complexity" evidence="1">
    <location>
        <begin position="49"/>
        <end position="64"/>
    </location>
</feature>
<sequence>MLQARLGSPLLLGEACQALVHPQNQIRLDLSPERTQRSTSTRPHVRILTSAAAPPAAAGTPTGSDSFTSEHRDFGELVKLEGVELSSTVVVEQVSSTTPVEPFVDAEEAVDDDPPIRIIEAVASQFVEQEPILLRFPKDDVDDQDYARL</sequence>
<protein>
    <submittedName>
        <fullName evidence="2">BQ2448_6582 protein</fullName>
    </submittedName>
</protein>
<dbReference type="EMBL" id="FMSP01000020">
    <property type="protein sequence ID" value="SCV74150.1"/>
    <property type="molecule type" value="Genomic_DNA"/>
</dbReference>
<evidence type="ECO:0000313" key="3">
    <source>
        <dbReference type="Proteomes" id="UP000198372"/>
    </source>
</evidence>
<keyword evidence="3" id="KW-1185">Reference proteome</keyword>
<evidence type="ECO:0000313" key="2">
    <source>
        <dbReference type="EMBL" id="SCV74150.1"/>
    </source>
</evidence>
<name>A0A238FK28_9BASI</name>